<dbReference type="Gene3D" id="3.90.1150.10">
    <property type="entry name" value="Aspartate Aminotransferase, domain 1"/>
    <property type="match status" value="1"/>
</dbReference>
<evidence type="ECO:0000256" key="5">
    <source>
        <dbReference type="ARBA" id="ARBA00022679"/>
    </source>
</evidence>
<evidence type="ECO:0000259" key="9">
    <source>
        <dbReference type="Pfam" id="PF00266"/>
    </source>
</evidence>
<dbReference type="Proteomes" id="UP000510647">
    <property type="component" value="Chromosome 2"/>
</dbReference>
<protein>
    <recommendedName>
        <fullName evidence="3">alanine--glyoxylate transaminase</fullName>
        <ecNumber evidence="3">2.6.1.44</ecNumber>
    </recommendedName>
</protein>
<evidence type="ECO:0000256" key="4">
    <source>
        <dbReference type="ARBA" id="ARBA00022576"/>
    </source>
</evidence>
<dbReference type="GO" id="GO:0005777">
    <property type="term" value="C:peroxisome"/>
    <property type="evidence" value="ECO:0007669"/>
    <property type="project" value="TreeGrafter"/>
</dbReference>
<evidence type="ECO:0000256" key="7">
    <source>
        <dbReference type="PIRSR" id="PIRSR000524-1"/>
    </source>
</evidence>
<dbReference type="PANTHER" id="PTHR21152">
    <property type="entry name" value="AMINOTRANSFERASE CLASS V"/>
    <property type="match status" value="1"/>
</dbReference>
<keyword evidence="4" id="KW-0032">Aminotransferase</keyword>
<keyword evidence="5" id="KW-0808">Transferase</keyword>
<dbReference type="InterPro" id="IPR024169">
    <property type="entry name" value="SP_NH2Trfase/AEP_transaminase"/>
</dbReference>
<keyword evidence="6 8" id="KW-0663">Pyridoxal phosphate</keyword>
<evidence type="ECO:0000256" key="1">
    <source>
        <dbReference type="ARBA" id="ARBA00001933"/>
    </source>
</evidence>
<evidence type="ECO:0000256" key="2">
    <source>
        <dbReference type="ARBA" id="ARBA00009236"/>
    </source>
</evidence>
<dbReference type="InterPro" id="IPR015422">
    <property type="entry name" value="PyrdxlP-dep_Trfase_small"/>
</dbReference>
<keyword evidence="11" id="KW-1185">Reference proteome</keyword>
<dbReference type="InterPro" id="IPR015421">
    <property type="entry name" value="PyrdxlP-dep_Trfase_major"/>
</dbReference>
<name>A0A7H9HPV7_9SACH</name>
<dbReference type="PANTHER" id="PTHR21152:SF24">
    <property type="entry name" value="ALANINE--GLYOXYLATE AMINOTRANSFERASE 1"/>
    <property type="match status" value="1"/>
</dbReference>
<feature type="modified residue" description="N6-(pyridoxal phosphate)lysine" evidence="8">
    <location>
        <position position="214"/>
    </location>
</feature>
<comment type="similarity">
    <text evidence="2">Belongs to the class-V pyridoxal-phosphate-dependent aminotransferase family.</text>
</comment>
<dbReference type="InterPro" id="IPR015424">
    <property type="entry name" value="PyrdxlP-dep_Trfase"/>
</dbReference>
<reference evidence="10 11" key="1">
    <citation type="submission" date="2020-06" db="EMBL/GenBank/DDBJ databases">
        <title>The yeast mating-type switching endonuclease HO is a domesticated member of an unorthodox homing genetic element family.</title>
        <authorList>
            <person name="Coughlan A.Y."/>
            <person name="Lombardi L."/>
            <person name="Braun-Galleani S."/>
            <person name="Martos A.R."/>
            <person name="Galeote V."/>
            <person name="Bigey F."/>
            <person name="Dequin S."/>
            <person name="Byrne K.P."/>
            <person name="Wolfe K.H."/>
        </authorList>
    </citation>
    <scope>NUCLEOTIDE SEQUENCE [LARGE SCALE GENOMIC DNA]</scope>
    <source>
        <strain evidence="10 11">CBS2947</strain>
    </source>
</reference>
<dbReference type="EMBL" id="CP059268">
    <property type="protein sequence ID" value="QLQ79311.1"/>
    <property type="molecule type" value="Genomic_DNA"/>
</dbReference>
<dbReference type="PIRSF" id="PIRSF000524">
    <property type="entry name" value="SPT"/>
    <property type="match status" value="1"/>
</dbReference>
<feature type="domain" description="Aminotransferase class V" evidence="9">
    <location>
        <begin position="46"/>
        <end position="352"/>
    </location>
</feature>
<evidence type="ECO:0000313" key="11">
    <source>
        <dbReference type="Proteomes" id="UP000510647"/>
    </source>
</evidence>
<sequence length="390" mass="42661">MVYGTSLVCNGFLDVADNYIMRSDTLLIPGPIELSDNVQKALDCPSLSHTGPEFTAIFQRVLQNCRKLFKAHETEGQPIVLAGSGTLGWDIAAANLIDPDEKVLVLSTGFFGDSFADCLELYGAKVDKLAAPMGEQVPLEEVEKALKRNRYKAITVTHVDTSTAVLTDVEAVAELAHRIAPDTLIIVDGVCSIGCEEFKFDEWGIDYCLTASQKAVGAPPGLSISMISSRALNQVAARPRSYFASLRKWIPIMQSYESGKGAYFATPAIQLINSLDVALKEILADSLESRWAKHRQTSDWLKDKLVNTLKLKLVTNSKQAAHGLTAVYVEEPGRLISYLKQNGVVIAGGIHKPIASKYVRIGHMGVSACREELHHITRCYDLISDELGRP</sequence>
<dbReference type="Gene3D" id="3.40.640.10">
    <property type="entry name" value="Type I PLP-dependent aspartate aminotransferase-like (Major domain)"/>
    <property type="match status" value="1"/>
</dbReference>
<evidence type="ECO:0000256" key="8">
    <source>
        <dbReference type="PIRSR" id="PIRSR000524-50"/>
    </source>
</evidence>
<dbReference type="EC" id="2.6.1.44" evidence="3"/>
<evidence type="ECO:0000256" key="6">
    <source>
        <dbReference type="ARBA" id="ARBA00022898"/>
    </source>
</evidence>
<feature type="binding site" evidence="7">
    <location>
        <position position="360"/>
    </location>
    <ligand>
        <name>substrate</name>
    </ligand>
</feature>
<gene>
    <name evidence="10" type="ORF">HG537_0B06590</name>
</gene>
<accession>A0A7H9HPV7</accession>
<organism evidence="10 11">
    <name type="scientific">Torulaspora globosa</name>
    <dbReference type="NCBI Taxonomy" id="48254"/>
    <lineage>
        <taxon>Eukaryota</taxon>
        <taxon>Fungi</taxon>
        <taxon>Dikarya</taxon>
        <taxon>Ascomycota</taxon>
        <taxon>Saccharomycotina</taxon>
        <taxon>Saccharomycetes</taxon>
        <taxon>Saccharomycetales</taxon>
        <taxon>Saccharomycetaceae</taxon>
        <taxon>Torulaspora</taxon>
    </lineage>
</organism>
<dbReference type="OrthoDB" id="7403325at2759"/>
<dbReference type="SUPFAM" id="SSF53383">
    <property type="entry name" value="PLP-dependent transferases"/>
    <property type="match status" value="1"/>
</dbReference>
<dbReference type="FunFam" id="3.90.1150.10:FF:000049">
    <property type="entry name" value="Alanine-glyoxylate aminotransferase 1"/>
    <property type="match status" value="1"/>
</dbReference>
<dbReference type="AlphaFoldDB" id="A0A7H9HPV7"/>
<dbReference type="GO" id="GO:0008453">
    <property type="term" value="F:alanine-glyoxylate transaminase activity"/>
    <property type="evidence" value="ECO:0007669"/>
    <property type="project" value="UniProtKB-EC"/>
</dbReference>
<proteinExistence type="inferred from homology"/>
<dbReference type="InterPro" id="IPR000192">
    <property type="entry name" value="Aminotrans_V_dom"/>
</dbReference>
<dbReference type="GO" id="GO:0004760">
    <property type="term" value="F:L-serine-pyruvate transaminase activity"/>
    <property type="evidence" value="ECO:0007669"/>
    <property type="project" value="TreeGrafter"/>
</dbReference>
<comment type="cofactor">
    <cofactor evidence="1 8">
        <name>pyridoxal 5'-phosphate</name>
        <dbReference type="ChEBI" id="CHEBI:597326"/>
    </cofactor>
</comment>
<evidence type="ECO:0000256" key="3">
    <source>
        <dbReference type="ARBA" id="ARBA00013049"/>
    </source>
</evidence>
<dbReference type="Pfam" id="PF00266">
    <property type="entry name" value="Aminotran_5"/>
    <property type="match status" value="1"/>
</dbReference>
<dbReference type="FunFam" id="3.40.640.10:FF:000027">
    <property type="entry name" value="Serine--pyruvate aminotransferase, mitochondrial"/>
    <property type="match status" value="1"/>
</dbReference>
<evidence type="ECO:0000313" key="10">
    <source>
        <dbReference type="EMBL" id="QLQ79311.1"/>
    </source>
</evidence>
<dbReference type="GO" id="GO:0019265">
    <property type="term" value="P:glycine biosynthetic process, by transamination of glyoxylate"/>
    <property type="evidence" value="ECO:0007669"/>
    <property type="project" value="TreeGrafter"/>
</dbReference>